<dbReference type="Pfam" id="PF08534">
    <property type="entry name" value="Redoxin"/>
    <property type="match status" value="1"/>
</dbReference>
<dbReference type="InterPro" id="IPR036249">
    <property type="entry name" value="Thioredoxin-like_sf"/>
</dbReference>
<organism evidence="7 11">
    <name type="scientific">Butyricimonas virosa</name>
    <dbReference type="NCBI Taxonomy" id="544645"/>
    <lineage>
        <taxon>Bacteria</taxon>
        <taxon>Pseudomonadati</taxon>
        <taxon>Bacteroidota</taxon>
        <taxon>Bacteroidia</taxon>
        <taxon>Bacteroidales</taxon>
        <taxon>Odoribacteraceae</taxon>
        <taxon>Butyricimonas</taxon>
    </lineage>
</organism>
<dbReference type="EMBL" id="QRZA01000003">
    <property type="protein sequence ID" value="RGV36017.1"/>
    <property type="molecule type" value="Genomic_DNA"/>
</dbReference>
<evidence type="ECO:0000313" key="8">
    <source>
        <dbReference type="EMBL" id="RHM44841.1"/>
    </source>
</evidence>
<evidence type="ECO:0000313" key="9">
    <source>
        <dbReference type="Proteomes" id="UP000283589"/>
    </source>
</evidence>
<evidence type="ECO:0000313" key="7">
    <source>
        <dbReference type="EMBL" id="RGY20527.1"/>
    </source>
</evidence>
<dbReference type="Proteomes" id="UP000286038">
    <property type="component" value="Unassembled WGS sequence"/>
</dbReference>
<evidence type="ECO:0000313" key="6">
    <source>
        <dbReference type="EMBL" id="RGV36017.1"/>
    </source>
</evidence>
<sequence>MWAKYSEGTQIMSSDHKYMDIDGKMVALEDLRGKYVYIDVWATWCGPCKAELPYLKKLEKKFKGKNIYFVSISIDANKAAWIKMVQEDQLGGIQLHGGNKAQIAKDYDIRAIPRFILLDKEGKVISKEMTRPSDPVTEETLDALEGI</sequence>
<dbReference type="InterPro" id="IPR013766">
    <property type="entry name" value="Thioredoxin_domain"/>
</dbReference>
<gene>
    <name evidence="6" type="ORF">DWW18_03535</name>
    <name evidence="8" type="ORF">DWZ68_06310</name>
    <name evidence="7" type="ORF">DXA50_03115</name>
</gene>
<dbReference type="GO" id="GO:0017004">
    <property type="term" value="P:cytochrome complex assembly"/>
    <property type="evidence" value="ECO:0007669"/>
    <property type="project" value="UniProtKB-KW"/>
</dbReference>
<dbReference type="Proteomes" id="UP000286063">
    <property type="component" value="Unassembled WGS sequence"/>
</dbReference>
<comment type="subcellular location">
    <subcellularLocation>
        <location evidence="1">Cell envelope</location>
    </subcellularLocation>
</comment>
<keyword evidence="2" id="KW-0201">Cytochrome c-type biogenesis</keyword>
<dbReference type="Gene3D" id="3.40.30.10">
    <property type="entry name" value="Glutaredoxin"/>
    <property type="match status" value="1"/>
</dbReference>
<dbReference type="PROSITE" id="PS51352">
    <property type="entry name" value="THIOREDOXIN_2"/>
    <property type="match status" value="1"/>
</dbReference>
<protein>
    <submittedName>
        <fullName evidence="7">TlpA family protein disulfide reductase</fullName>
    </submittedName>
</protein>
<evidence type="ECO:0000256" key="3">
    <source>
        <dbReference type="ARBA" id="ARBA00023157"/>
    </source>
</evidence>
<evidence type="ECO:0000313" key="11">
    <source>
        <dbReference type="Proteomes" id="UP000286063"/>
    </source>
</evidence>
<evidence type="ECO:0000256" key="2">
    <source>
        <dbReference type="ARBA" id="ARBA00022748"/>
    </source>
</evidence>
<accession>A0A413ISP1</accession>
<dbReference type="AlphaFoldDB" id="A0A413ISP1"/>
<dbReference type="OrthoDB" id="1096670at2"/>
<dbReference type="Proteomes" id="UP000283589">
    <property type="component" value="Unassembled WGS sequence"/>
</dbReference>
<dbReference type="EMBL" id="QSCR01000003">
    <property type="protein sequence ID" value="RGY20527.1"/>
    <property type="molecule type" value="Genomic_DNA"/>
</dbReference>
<dbReference type="CDD" id="cd02966">
    <property type="entry name" value="TlpA_like_family"/>
    <property type="match status" value="1"/>
</dbReference>
<proteinExistence type="predicted"/>
<feature type="domain" description="Thioredoxin" evidence="5">
    <location>
        <begin position="5"/>
        <end position="147"/>
    </location>
</feature>
<dbReference type="SUPFAM" id="SSF52833">
    <property type="entry name" value="Thioredoxin-like"/>
    <property type="match status" value="1"/>
</dbReference>
<evidence type="ECO:0000259" key="5">
    <source>
        <dbReference type="PROSITE" id="PS51352"/>
    </source>
</evidence>
<comment type="caution">
    <text evidence="7">The sequence shown here is derived from an EMBL/GenBank/DDBJ whole genome shotgun (WGS) entry which is preliminary data.</text>
</comment>
<dbReference type="GO" id="GO:0030313">
    <property type="term" value="C:cell envelope"/>
    <property type="evidence" value="ECO:0007669"/>
    <property type="project" value="UniProtKB-SubCell"/>
</dbReference>
<evidence type="ECO:0000313" key="10">
    <source>
        <dbReference type="Proteomes" id="UP000286038"/>
    </source>
</evidence>
<evidence type="ECO:0000256" key="4">
    <source>
        <dbReference type="ARBA" id="ARBA00023284"/>
    </source>
</evidence>
<keyword evidence="3" id="KW-1015">Disulfide bond</keyword>
<dbReference type="PANTHER" id="PTHR42852:SF6">
    <property type="entry name" value="THIOL:DISULFIDE INTERCHANGE PROTEIN DSBE"/>
    <property type="match status" value="1"/>
</dbReference>
<dbReference type="PANTHER" id="PTHR42852">
    <property type="entry name" value="THIOL:DISULFIDE INTERCHANGE PROTEIN DSBE"/>
    <property type="match status" value="1"/>
</dbReference>
<dbReference type="InterPro" id="IPR050553">
    <property type="entry name" value="Thioredoxin_ResA/DsbE_sf"/>
</dbReference>
<dbReference type="EMBL" id="QRPV01000005">
    <property type="protein sequence ID" value="RHM44841.1"/>
    <property type="molecule type" value="Genomic_DNA"/>
</dbReference>
<name>A0A413ISP1_9BACT</name>
<dbReference type="GO" id="GO:0016491">
    <property type="term" value="F:oxidoreductase activity"/>
    <property type="evidence" value="ECO:0007669"/>
    <property type="project" value="InterPro"/>
</dbReference>
<reference evidence="9 10" key="1">
    <citation type="submission" date="2018-08" db="EMBL/GenBank/DDBJ databases">
        <title>A genome reference for cultivated species of the human gut microbiota.</title>
        <authorList>
            <person name="Zou Y."/>
            <person name="Xue W."/>
            <person name="Luo G."/>
        </authorList>
    </citation>
    <scope>NUCLEOTIDE SEQUENCE [LARGE SCALE GENOMIC DNA]</scope>
    <source>
        <strain evidence="6 9">AF14-49</strain>
        <strain evidence="8 10">AF34-33</strain>
        <strain evidence="7 11">OF02-7</strain>
    </source>
</reference>
<keyword evidence="4" id="KW-0676">Redox-active center</keyword>
<evidence type="ECO:0000256" key="1">
    <source>
        <dbReference type="ARBA" id="ARBA00004196"/>
    </source>
</evidence>
<dbReference type="InterPro" id="IPR013740">
    <property type="entry name" value="Redoxin"/>
</dbReference>